<organism evidence="5 6">
    <name type="scientific">Cupriavidus basilensis OR16</name>
    <dbReference type="NCBI Taxonomy" id="1127483"/>
    <lineage>
        <taxon>Bacteria</taxon>
        <taxon>Pseudomonadati</taxon>
        <taxon>Pseudomonadota</taxon>
        <taxon>Betaproteobacteria</taxon>
        <taxon>Burkholderiales</taxon>
        <taxon>Burkholderiaceae</taxon>
        <taxon>Cupriavidus</taxon>
    </lineage>
</organism>
<dbReference type="GO" id="GO:0015807">
    <property type="term" value="P:L-amino acid transport"/>
    <property type="evidence" value="ECO:0007669"/>
    <property type="project" value="TreeGrafter"/>
</dbReference>
<keyword evidence="5" id="KW-0067">ATP-binding</keyword>
<dbReference type="SUPFAM" id="SSF52540">
    <property type="entry name" value="P-loop containing nucleoside triphosphate hydrolases"/>
    <property type="match status" value="1"/>
</dbReference>
<evidence type="ECO:0000313" key="5">
    <source>
        <dbReference type="EMBL" id="EHP41091.1"/>
    </source>
</evidence>
<gene>
    <name evidence="5" type="ORF">OR16_21853</name>
</gene>
<dbReference type="OrthoDB" id="8969956at2"/>
<name>H1S8P9_9BURK</name>
<dbReference type="PANTHER" id="PTHR43820">
    <property type="entry name" value="HIGH-AFFINITY BRANCHED-CHAIN AMINO ACID TRANSPORT ATP-BINDING PROTEIN LIVF"/>
    <property type="match status" value="1"/>
</dbReference>
<dbReference type="Gene3D" id="3.40.50.300">
    <property type="entry name" value="P-loop containing nucleotide triphosphate hydrolases"/>
    <property type="match status" value="1"/>
</dbReference>
<keyword evidence="2" id="KW-0813">Transport</keyword>
<dbReference type="GO" id="GO:0005524">
    <property type="term" value="F:ATP binding"/>
    <property type="evidence" value="ECO:0007669"/>
    <property type="project" value="UniProtKB-KW"/>
</dbReference>
<evidence type="ECO:0000256" key="1">
    <source>
        <dbReference type="ARBA" id="ARBA00005417"/>
    </source>
</evidence>
<dbReference type="Pfam" id="PF00005">
    <property type="entry name" value="ABC_tran"/>
    <property type="match status" value="1"/>
</dbReference>
<protein>
    <submittedName>
        <fullName evidence="5">Branched-chain amino acid ABC transporter permease/ATP-binding protein</fullName>
    </submittedName>
</protein>
<evidence type="ECO:0000256" key="3">
    <source>
        <dbReference type="ARBA" id="ARBA00022970"/>
    </source>
</evidence>
<dbReference type="Proteomes" id="UP000005808">
    <property type="component" value="Unassembled WGS sequence"/>
</dbReference>
<dbReference type="PANTHER" id="PTHR43820:SF4">
    <property type="entry name" value="HIGH-AFFINITY BRANCHED-CHAIN AMINO ACID TRANSPORT ATP-BINDING PROTEIN LIVF"/>
    <property type="match status" value="1"/>
</dbReference>
<dbReference type="EMBL" id="AHJE01000053">
    <property type="protein sequence ID" value="EHP41091.1"/>
    <property type="molecule type" value="Genomic_DNA"/>
</dbReference>
<sequence>MGLLSGGQQQMVAIAHALLLQPDPLIMDELTIGFAPRIAKEILSHAEPVALTRHEHRGRHTASMACATAWKWRVGFWAALSAWSDVSTRS</sequence>
<keyword evidence="3" id="KW-0029">Amino-acid transport</keyword>
<comment type="similarity">
    <text evidence="1">Belongs to the ABC transporter superfamily.</text>
</comment>
<dbReference type="AlphaFoldDB" id="H1S8P9"/>
<feature type="domain" description="ABC transporter" evidence="4">
    <location>
        <begin position="3"/>
        <end position="31"/>
    </location>
</feature>
<evidence type="ECO:0000259" key="4">
    <source>
        <dbReference type="Pfam" id="PF00005"/>
    </source>
</evidence>
<dbReference type="InterPro" id="IPR052156">
    <property type="entry name" value="BCAA_Transport_ATP-bd_LivF"/>
</dbReference>
<dbReference type="GO" id="GO:0015658">
    <property type="term" value="F:branched-chain amino acid transmembrane transporter activity"/>
    <property type="evidence" value="ECO:0007669"/>
    <property type="project" value="TreeGrafter"/>
</dbReference>
<proteinExistence type="inferred from homology"/>
<dbReference type="InterPro" id="IPR027417">
    <property type="entry name" value="P-loop_NTPase"/>
</dbReference>
<dbReference type="PATRIC" id="fig|1127483.3.peg.4369"/>
<evidence type="ECO:0000313" key="6">
    <source>
        <dbReference type="Proteomes" id="UP000005808"/>
    </source>
</evidence>
<dbReference type="InterPro" id="IPR003439">
    <property type="entry name" value="ABC_transporter-like_ATP-bd"/>
</dbReference>
<keyword evidence="5" id="KW-0547">Nucleotide-binding</keyword>
<evidence type="ECO:0000256" key="2">
    <source>
        <dbReference type="ARBA" id="ARBA00022448"/>
    </source>
</evidence>
<reference evidence="5 6" key="1">
    <citation type="journal article" date="2012" name="J. Bacteriol.">
        <title>De Novo Genome Project of Cupriavidus basilensis OR16.</title>
        <authorList>
            <person name="Cserhati M."/>
            <person name="Kriszt B."/>
            <person name="Szoboszlay S."/>
            <person name="Toth A."/>
            <person name="Szabo I."/>
            <person name="Tancsics A."/>
            <person name="Nagy I."/>
            <person name="Horvath B."/>
            <person name="Nagy I."/>
            <person name="Kukolya J."/>
        </authorList>
    </citation>
    <scope>NUCLEOTIDE SEQUENCE [LARGE SCALE GENOMIC DNA]</scope>
    <source>
        <strain evidence="5 6">OR16</strain>
    </source>
</reference>
<accession>H1S8P9</accession>
<dbReference type="GO" id="GO:0016887">
    <property type="term" value="F:ATP hydrolysis activity"/>
    <property type="evidence" value="ECO:0007669"/>
    <property type="project" value="InterPro"/>
</dbReference>
<comment type="caution">
    <text evidence="5">The sequence shown here is derived from an EMBL/GenBank/DDBJ whole genome shotgun (WGS) entry which is preliminary data.</text>
</comment>